<feature type="non-terminal residue" evidence="2">
    <location>
        <position position="258"/>
    </location>
</feature>
<evidence type="ECO:0000256" key="1">
    <source>
        <dbReference type="SAM" id="Phobius"/>
    </source>
</evidence>
<dbReference type="AlphaFoldDB" id="A0A024UXZ3"/>
<reference evidence="2 3" key="2">
    <citation type="submission" date="2013-02" db="EMBL/GenBank/DDBJ databases">
        <title>The Genome Sequence of Plasmodium falciparum Vietnam Oak-Knoll (FVO).</title>
        <authorList>
            <consortium name="The Broad Institute Genome Sequencing Platform"/>
            <consortium name="The Broad Institute Genome Sequencing Center for Infectious Disease"/>
            <person name="Neafsey D."/>
            <person name="Cheeseman I."/>
            <person name="Volkman S."/>
            <person name="Adams J."/>
            <person name="Walker B."/>
            <person name="Young S.K."/>
            <person name="Zeng Q."/>
            <person name="Gargeya S."/>
            <person name="Fitzgerald M."/>
            <person name="Haas B."/>
            <person name="Abouelleil A."/>
            <person name="Alvarado L."/>
            <person name="Arachchi H.M."/>
            <person name="Berlin A.M."/>
            <person name="Chapman S.B."/>
            <person name="Dewar J."/>
            <person name="Goldberg J."/>
            <person name="Griggs A."/>
            <person name="Gujja S."/>
            <person name="Hansen M."/>
            <person name="Howarth C."/>
            <person name="Imamovic A."/>
            <person name="Larimer J."/>
            <person name="McCowan C."/>
            <person name="Murphy C."/>
            <person name="Neiman D."/>
            <person name="Pearson M."/>
            <person name="Priest M."/>
            <person name="Roberts A."/>
            <person name="Saif S."/>
            <person name="Shea T."/>
            <person name="Sisk P."/>
            <person name="Sykes S."/>
            <person name="Wortman J."/>
            <person name="Nusbaum C."/>
            <person name="Birren B."/>
        </authorList>
    </citation>
    <scope>NUCLEOTIDE SEQUENCE [LARGE SCALE GENOMIC DNA]</scope>
    <source>
        <strain evidence="3">Vietnam Oak-Knoll (FVO)</strain>
    </source>
</reference>
<keyword evidence="1" id="KW-1133">Transmembrane helix</keyword>
<proteinExistence type="predicted"/>
<feature type="transmembrane region" description="Helical" evidence="1">
    <location>
        <begin position="158"/>
        <end position="183"/>
    </location>
</feature>
<organism evidence="2 3">
    <name type="scientific">Plasmodium falciparum Vietnam Oak-Knoll</name>
    <name type="common">FVO</name>
    <dbReference type="NCBI Taxonomy" id="1036723"/>
    <lineage>
        <taxon>Eukaryota</taxon>
        <taxon>Sar</taxon>
        <taxon>Alveolata</taxon>
        <taxon>Apicomplexa</taxon>
        <taxon>Aconoidasida</taxon>
        <taxon>Haemosporida</taxon>
        <taxon>Plasmodiidae</taxon>
        <taxon>Plasmodium</taxon>
        <taxon>Plasmodium (Laverania)</taxon>
    </lineage>
</organism>
<dbReference type="EMBL" id="KI925280">
    <property type="protein sequence ID" value="ETW15104.1"/>
    <property type="molecule type" value="Genomic_DNA"/>
</dbReference>
<evidence type="ECO:0000313" key="3">
    <source>
        <dbReference type="Proteomes" id="UP000030690"/>
    </source>
</evidence>
<keyword evidence="1" id="KW-0472">Membrane</keyword>
<dbReference type="OrthoDB" id="371835at2759"/>
<accession>A0A024UXZ3</accession>
<evidence type="ECO:0000313" key="2">
    <source>
        <dbReference type="EMBL" id="ETW15104.1"/>
    </source>
</evidence>
<dbReference type="Proteomes" id="UP000030690">
    <property type="component" value="Unassembled WGS sequence"/>
</dbReference>
<feature type="transmembrane region" description="Helical" evidence="1">
    <location>
        <begin position="92"/>
        <end position="114"/>
    </location>
</feature>
<sequence length="258" mass="30631">MVDFNDLSVELKKTELIKEELRNLSHIINNEFSYFCQNENKNVSFNNNISSYYNDDIFSKSTLNNLYTSWKLEDFSHFDFSSILDILKRNQYVMCSIYFLLIFSCIYFLTLLLYTKCIKTTLKKWFCRYRSENINENNSNHNEQRTVLQNVINKSCYFITYSSIICLLLFLLLSGITYMHYFIKTKKGIHSNICNIYTRLDKFLLNKCLDPKKVDTSCYSAEHILNDLSSILEEYKKVKQQAKDDTLLDENTPFPLLE</sequence>
<name>A0A024UXZ3_PLAFA</name>
<reference evidence="2 3" key="1">
    <citation type="submission" date="2013-02" db="EMBL/GenBank/DDBJ databases">
        <title>The Genome Annotation of Plasmodium falciparum Vietnam Oak-Knoll (FVO).</title>
        <authorList>
            <consortium name="The Broad Institute Genome Sequencing Platform"/>
            <consortium name="The Broad Institute Genome Sequencing Center for Infectious Disease"/>
            <person name="Neafsey D."/>
            <person name="Hoffman S."/>
            <person name="Volkman S."/>
            <person name="Rosenthal P."/>
            <person name="Walker B."/>
            <person name="Young S.K."/>
            <person name="Zeng Q."/>
            <person name="Gargeya S."/>
            <person name="Fitzgerald M."/>
            <person name="Haas B."/>
            <person name="Abouelleil A."/>
            <person name="Allen A.W."/>
            <person name="Alvarado L."/>
            <person name="Arachchi H.M."/>
            <person name="Berlin A.M."/>
            <person name="Chapman S.B."/>
            <person name="Gainer-Dewar J."/>
            <person name="Goldberg J."/>
            <person name="Griggs A."/>
            <person name="Gujja S."/>
            <person name="Hansen M."/>
            <person name="Howarth C."/>
            <person name="Imamovic A."/>
            <person name="Ireland A."/>
            <person name="Larimer J."/>
            <person name="McCowan C."/>
            <person name="Murphy C."/>
            <person name="Pearson M."/>
            <person name="Poon T.W."/>
            <person name="Priest M."/>
            <person name="Roberts A."/>
            <person name="Saif S."/>
            <person name="Shea T."/>
            <person name="Sisk P."/>
            <person name="Sykes S."/>
            <person name="Wortman J."/>
            <person name="Nusbaum C."/>
            <person name="Birren B."/>
        </authorList>
    </citation>
    <scope>NUCLEOTIDE SEQUENCE [LARGE SCALE GENOMIC DNA]</scope>
    <source>
        <strain evidence="3">Vietnam Oak-Knoll (FVO)</strain>
    </source>
</reference>
<gene>
    <name evidence="2" type="ORF">PFFVO_05983</name>
</gene>
<protein>
    <submittedName>
        <fullName evidence="2">Uncharacterized protein</fullName>
    </submittedName>
</protein>
<keyword evidence="1" id="KW-0812">Transmembrane</keyword>